<dbReference type="OrthoDB" id="6560677at2"/>
<feature type="domain" description="HupH hydrogenase expression protein C-terminal" evidence="2">
    <location>
        <begin position="51"/>
        <end position="153"/>
    </location>
</feature>
<dbReference type="RefSeq" id="WP_036274778.1">
    <property type="nucleotide sequence ID" value="NZ_CP014476.1"/>
</dbReference>
<comment type="similarity">
    <text evidence="1">Belongs to the HupH/HyaF family.</text>
</comment>
<protein>
    <submittedName>
        <fullName evidence="3">Hydrogenase expression protein HupH</fullName>
    </submittedName>
</protein>
<dbReference type="InterPro" id="IPR006894">
    <property type="entry name" value="HupH_Hydgase_express_prot_C"/>
</dbReference>
<dbReference type="AlphaFoldDB" id="A0A126T255"/>
<dbReference type="Pfam" id="PF04809">
    <property type="entry name" value="HupH_C"/>
    <property type="match status" value="2"/>
</dbReference>
<dbReference type="KEGG" id="mdn:JT25_006615"/>
<keyword evidence="4" id="KW-1185">Reference proteome</keyword>
<dbReference type="Gene3D" id="3.30.1370.140">
    <property type="entry name" value="HupH hydrogenase expression protein, C-terminal domain"/>
    <property type="match status" value="2"/>
</dbReference>
<evidence type="ECO:0000313" key="4">
    <source>
        <dbReference type="Proteomes" id="UP000030512"/>
    </source>
</evidence>
<evidence type="ECO:0000256" key="1">
    <source>
        <dbReference type="ARBA" id="ARBA00010832"/>
    </source>
</evidence>
<sequence>MTSITLPIFGQGSQPAEEDGVELDYLAMPEEMATYRMPTISVDLNAADLAHAKTVLQQLEQDLAAYPATSQTIDLITLDQTNRQFVDELLGEGEVSMLCNGTQTLRIQESVLAGVWRSQRLDGQKQIVTDTLEVGIIPQAILETAFADAAKHIDADMSGLPDGVMNAPPLLAELNAKIAEHQPGAEAHIINLSLLPQTEQDLAFLEQRLGRGGVTILSRGYGNCRIDATATRNVWWVRYFNSQDTLILNTLEVSEVPNVACASAEDIADSHQRLQEILQVYL</sequence>
<dbReference type="InterPro" id="IPR038527">
    <property type="entry name" value="HupH_C_sf"/>
</dbReference>
<proteinExistence type="inferred from homology"/>
<reference evidence="3 4" key="1">
    <citation type="journal article" date="2015" name="Environ. Microbiol.">
        <title>Methane oxidation coupled to nitrate reduction under hypoxia by the Gammaproteobacterium Methylomonas denitrificans, sp. nov. type strain FJG1.</title>
        <authorList>
            <person name="Kits K.D."/>
            <person name="Klotz M.G."/>
            <person name="Stein L.Y."/>
        </authorList>
    </citation>
    <scope>NUCLEOTIDE SEQUENCE [LARGE SCALE GENOMIC DNA]</scope>
    <source>
        <strain evidence="3 4">FJG1</strain>
    </source>
</reference>
<dbReference type="Proteomes" id="UP000030512">
    <property type="component" value="Chromosome"/>
</dbReference>
<name>A0A126T255_9GAMM</name>
<accession>A0A126T255</accession>
<evidence type="ECO:0000313" key="3">
    <source>
        <dbReference type="EMBL" id="AMK76165.1"/>
    </source>
</evidence>
<evidence type="ECO:0000259" key="2">
    <source>
        <dbReference type="Pfam" id="PF04809"/>
    </source>
</evidence>
<dbReference type="EMBL" id="CP014476">
    <property type="protein sequence ID" value="AMK76165.1"/>
    <property type="molecule type" value="Genomic_DNA"/>
</dbReference>
<organism evidence="3 4">
    <name type="scientific">Methylomonas denitrificans</name>
    <dbReference type="NCBI Taxonomy" id="1538553"/>
    <lineage>
        <taxon>Bacteria</taxon>
        <taxon>Pseudomonadati</taxon>
        <taxon>Pseudomonadota</taxon>
        <taxon>Gammaproteobacteria</taxon>
        <taxon>Methylococcales</taxon>
        <taxon>Methylococcaceae</taxon>
        <taxon>Methylomonas</taxon>
    </lineage>
</organism>
<gene>
    <name evidence="3" type="ORF">JT25_006615</name>
</gene>
<dbReference type="STRING" id="1538553.JT25_006615"/>
<feature type="domain" description="HupH hydrogenase expression protein C-terminal" evidence="2">
    <location>
        <begin position="164"/>
        <end position="280"/>
    </location>
</feature>